<sequence>MVQQMQGRPGAELRAELTPGSGDCPRLIRHATSSKAHLSPRRSSPLCGGLFSNVKYFQAQTPPTRILSLLVTVVSDARNPGKLARAPHLFLAATGATTRPASAMQAALAEAPQARPPLCAQASEVHPGPTTCATRLRATTRKPDAPQSPALLGHVSACASPDALDSPQRAPRQLISGRLGFSGPAAPAAAMSFFPELYFNVDNGYLEGLVRGLKAGVLSQADYLNLVQCETLEDLKLHLQSTDYGNFLANEASPLTVSVIDDRLKEKMVVEFRHMRNHAYEPLASFLDFITYSYMIDNVILLITGTLHQRSIAELVPKCHPLGSFEQMEAVNIAQTPAELYNAILVDTPLAAFFQDCISEQDLDEMNIEIIRNTLYKIQTIAPLGRGLAGHREWSDWEIPRGTGKHHQTRPIWSPSTSSAPCWVGPQLMPCAPSWSLKQIAAPSSSPSTPLARSCPRKTEPSCSRTAGGSTLRAWPSWLGLMTMSRSRTWPITTQSTSCSSRVQAATLETRP</sequence>
<dbReference type="AlphaFoldDB" id="A0A5F9C2I0"/>
<evidence type="ECO:0000256" key="3">
    <source>
        <dbReference type="SAM" id="MobiDB-lite"/>
    </source>
</evidence>
<feature type="compositionally biased region" description="Low complexity" evidence="3">
    <location>
        <begin position="442"/>
        <end position="454"/>
    </location>
</feature>
<dbReference type="GO" id="GO:0033179">
    <property type="term" value="C:proton-transporting V-type ATPase, V0 domain"/>
    <property type="evidence" value="ECO:0007669"/>
    <property type="project" value="InterPro"/>
</dbReference>
<dbReference type="PANTHER" id="PTHR11028">
    <property type="entry name" value="VACUOLAR ATP SYNTHASE SUBUNIT AC39"/>
    <property type="match status" value="1"/>
</dbReference>
<accession>A0A5F9C2I0</accession>
<dbReference type="Bgee" id="ENSOCUG00000011850">
    <property type="expression patterns" value="Expressed in brain and 19 other cell types or tissues"/>
</dbReference>
<dbReference type="InterPro" id="IPR044911">
    <property type="entry name" value="V-type_ATPase_csu/dsu_dom_3"/>
</dbReference>
<protein>
    <submittedName>
        <fullName evidence="4">ATPase H+ transporting V0 subunit d1</fullName>
    </submittedName>
</protein>
<dbReference type="EMBL" id="AAGW02067920">
    <property type="status" value="NOT_ANNOTATED_CDS"/>
    <property type="molecule type" value="Genomic_DNA"/>
</dbReference>
<name>A0A5F9C2I0_RABIT</name>
<dbReference type="Proteomes" id="UP000001811">
    <property type="component" value="Chromosome 5"/>
</dbReference>
<evidence type="ECO:0000313" key="5">
    <source>
        <dbReference type="Proteomes" id="UP000001811"/>
    </source>
</evidence>
<proteinExistence type="predicted"/>
<dbReference type="Pfam" id="PF01992">
    <property type="entry name" value="vATP-synt_AC39"/>
    <property type="match status" value="1"/>
</dbReference>
<feature type="region of interest" description="Disordered" evidence="3">
    <location>
        <begin position="442"/>
        <end position="468"/>
    </location>
</feature>
<gene>
    <name evidence="4" type="primary">ATP6V0D1</name>
</gene>
<keyword evidence="2" id="KW-0406">Ion transport</keyword>
<dbReference type="Ensembl" id="ENSOCUT00000058606.1">
    <property type="protein sequence ID" value="ENSOCUP00000027923.1"/>
    <property type="gene ID" value="ENSOCUG00000011850.3"/>
</dbReference>
<reference evidence="4 5" key="1">
    <citation type="journal article" date="2011" name="Nature">
        <title>A high-resolution map of human evolutionary constraint using 29 mammals.</title>
        <authorList>
            <person name="Lindblad-Toh K."/>
            <person name="Garber M."/>
            <person name="Zuk O."/>
            <person name="Lin M.F."/>
            <person name="Parker B.J."/>
            <person name="Washietl S."/>
            <person name="Kheradpour P."/>
            <person name="Ernst J."/>
            <person name="Jordan G."/>
            <person name="Mauceli E."/>
            <person name="Ward L.D."/>
            <person name="Lowe C.B."/>
            <person name="Holloway A.K."/>
            <person name="Clamp M."/>
            <person name="Gnerre S."/>
            <person name="Alfoldi J."/>
            <person name="Beal K."/>
            <person name="Chang J."/>
            <person name="Clawson H."/>
            <person name="Cuff J."/>
            <person name="Di Palma F."/>
            <person name="Fitzgerald S."/>
            <person name="Flicek P."/>
            <person name="Guttman M."/>
            <person name="Hubisz M.J."/>
            <person name="Jaffe D.B."/>
            <person name="Jungreis I."/>
            <person name="Kent W.J."/>
            <person name="Kostka D."/>
            <person name="Lara M."/>
            <person name="Martins A.L."/>
            <person name="Massingham T."/>
            <person name="Moltke I."/>
            <person name="Raney B.J."/>
            <person name="Rasmussen M.D."/>
            <person name="Robinson J."/>
            <person name="Stark A."/>
            <person name="Vilella A.J."/>
            <person name="Wen J."/>
            <person name="Xie X."/>
            <person name="Zody M.C."/>
            <person name="Baldwin J."/>
            <person name="Bloom T."/>
            <person name="Chin C.W."/>
            <person name="Heiman D."/>
            <person name="Nicol R."/>
            <person name="Nusbaum C."/>
            <person name="Young S."/>
            <person name="Wilkinson J."/>
            <person name="Worley K.C."/>
            <person name="Kovar C.L."/>
            <person name="Muzny D.M."/>
            <person name="Gibbs R.A."/>
            <person name="Cree A."/>
            <person name="Dihn H.H."/>
            <person name="Fowler G."/>
            <person name="Jhangiani S."/>
            <person name="Joshi V."/>
            <person name="Lee S."/>
            <person name="Lewis L.R."/>
            <person name="Nazareth L.V."/>
            <person name="Okwuonu G."/>
            <person name="Santibanez J."/>
            <person name="Warren W.C."/>
            <person name="Mardis E.R."/>
            <person name="Weinstock G.M."/>
            <person name="Wilson R.K."/>
            <person name="Delehaunty K."/>
            <person name="Dooling D."/>
            <person name="Fronik C."/>
            <person name="Fulton L."/>
            <person name="Fulton B."/>
            <person name="Graves T."/>
            <person name="Minx P."/>
            <person name="Sodergren E."/>
            <person name="Birney E."/>
            <person name="Margulies E.H."/>
            <person name="Herrero J."/>
            <person name="Green E.D."/>
            <person name="Haussler D."/>
            <person name="Siepel A."/>
            <person name="Goldman N."/>
            <person name="Pollard K.S."/>
            <person name="Pedersen J.S."/>
            <person name="Lander E.S."/>
            <person name="Kellis M."/>
        </authorList>
    </citation>
    <scope>NUCLEOTIDE SEQUENCE [LARGE SCALE GENOMIC DNA]</scope>
    <source>
        <strain evidence="4 5">Thorbecke inbred</strain>
    </source>
</reference>
<dbReference type="EMBL" id="AAGW02067919">
    <property type="status" value="NOT_ANNOTATED_CDS"/>
    <property type="molecule type" value="Genomic_DNA"/>
</dbReference>
<reference evidence="4" key="2">
    <citation type="submission" date="2025-08" db="UniProtKB">
        <authorList>
            <consortium name="Ensembl"/>
        </authorList>
    </citation>
    <scope>IDENTIFICATION</scope>
    <source>
        <strain evidence="4">Thorbecke</strain>
    </source>
</reference>
<keyword evidence="5" id="KW-1185">Reference proteome</keyword>
<dbReference type="GeneTree" id="ENSGT00390000002200"/>
<organism evidence="4 5">
    <name type="scientific">Oryctolagus cuniculus</name>
    <name type="common">Rabbit</name>
    <dbReference type="NCBI Taxonomy" id="9986"/>
    <lineage>
        <taxon>Eukaryota</taxon>
        <taxon>Metazoa</taxon>
        <taxon>Chordata</taxon>
        <taxon>Craniata</taxon>
        <taxon>Vertebrata</taxon>
        <taxon>Euteleostomi</taxon>
        <taxon>Mammalia</taxon>
        <taxon>Eutheria</taxon>
        <taxon>Euarchontoglires</taxon>
        <taxon>Glires</taxon>
        <taxon>Lagomorpha</taxon>
        <taxon>Leporidae</taxon>
        <taxon>Oryctolagus</taxon>
    </lineage>
</organism>
<dbReference type="GO" id="GO:0046961">
    <property type="term" value="F:proton-transporting ATPase activity, rotational mechanism"/>
    <property type="evidence" value="ECO:0007669"/>
    <property type="project" value="InterPro"/>
</dbReference>
<feature type="region of interest" description="Disordered" evidence="3">
    <location>
        <begin position="1"/>
        <end position="24"/>
    </location>
</feature>
<evidence type="ECO:0000256" key="2">
    <source>
        <dbReference type="ARBA" id="ARBA00023065"/>
    </source>
</evidence>
<dbReference type="EMBL" id="AAGW02067921">
    <property type="status" value="NOT_ANNOTATED_CDS"/>
    <property type="molecule type" value="Genomic_DNA"/>
</dbReference>
<dbReference type="InterPro" id="IPR036079">
    <property type="entry name" value="ATPase_csu/dsu_sf"/>
</dbReference>
<reference evidence="4" key="3">
    <citation type="submission" date="2025-09" db="UniProtKB">
        <authorList>
            <consortium name="Ensembl"/>
        </authorList>
    </citation>
    <scope>IDENTIFICATION</scope>
    <source>
        <strain evidence="4">Thorbecke</strain>
    </source>
</reference>
<evidence type="ECO:0000313" key="4">
    <source>
        <dbReference type="Ensembl" id="ENSOCUP00000027923.1"/>
    </source>
</evidence>
<dbReference type="FunFam" id="1.10.132.50:FF:000002">
    <property type="entry name" value="V-type proton ATPase subunit"/>
    <property type="match status" value="1"/>
</dbReference>
<keyword evidence="1" id="KW-0813">Transport</keyword>
<dbReference type="Gene3D" id="1.10.132.50">
    <property type="entry name" value="ATP synthase (C/AC39) subunit, domain 3"/>
    <property type="match status" value="1"/>
</dbReference>
<evidence type="ECO:0000256" key="1">
    <source>
        <dbReference type="ARBA" id="ARBA00022448"/>
    </source>
</evidence>
<dbReference type="InterPro" id="IPR002843">
    <property type="entry name" value="ATPase_V0-cplx_csu/dsu"/>
</dbReference>
<dbReference type="InterPro" id="IPR016727">
    <property type="entry name" value="ATPase_V0-cplx_dsu"/>
</dbReference>
<dbReference type="SUPFAM" id="SSF103486">
    <property type="entry name" value="V-type ATP synthase subunit C"/>
    <property type="match status" value="1"/>
</dbReference>